<protein>
    <recommendedName>
        <fullName evidence="1">Aminotransferase-like plant mobile domain-containing protein</fullName>
    </recommendedName>
</protein>
<dbReference type="InterPro" id="IPR019557">
    <property type="entry name" value="AminoTfrase-like_pln_mobile"/>
</dbReference>
<dbReference type="PANTHER" id="PTHR46033:SF1">
    <property type="entry name" value="PROTEIN MAIN-LIKE 2"/>
    <property type="match status" value="1"/>
</dbReference>
<dbReference type="Proteomes" id="UP000017836">
    <property type="component" value="Unassembled WGS sequence"/>
</dbReference>
<evidence type="ECO:0000313" key="3">
    <source>
        <dbReference type="Proteomes" id="UP000017836"/>
    </source>
</evidence>
<accession>W1PVE0</accession>
<dbReference type="Pfam" id="PF10536">
    <property type="entry name" value="PMD"/>
    <property type="match status" value="1"/>
</dbReference>
<gene>
    <name evidence="2" type="ORF">AMTR_s00021p00179460</name>
</gene>
<dbReference type="GO" id="GO:0010073">
    <property type="term" value="P:meristem maintenance"/>
    <property type="evidence" value="ECO:0007669"/>
    <property type="project" value="InterPro"/>
</dbReference>
<dbReference type="AlphaFoldDB" id="W1PVE0"/>
<dbReference type="InterPro" id="IPR044824">
    <property type="entry name" value="MAIN-like"/>
</dbReference>
<dbReference type="EMBL" id="KI392560">
    <property type="protein sequence ID" value="ERN13997.1"/>
    <property type="molecule type" value="Genomic_DNA"/>
</dbReference>
<name>W1PVE0_AMBTC</name>
<proteinExistence type="predicted"/>
<dbReference type="PANTHER" id="PTHR46033">
    <property type="entry name" value="PROTEIN MAIN-LIKE 2"/>
    <property type="match status" value="1"/>
</dbReference>
<evidence type="ECO:0000313" key="2">
    <source>
        <dbReference type="EMBL" id="ERN13997.1"/>
    </source>
</evidence>
<reference evidence="3" key="1">
    <citation type="journal article" date="2013" name="Science">
        <title>The Amborella genome and the evolution of flowering plants.</title>
        <authorList>
            <consortium name="Amborella Genome Project"/>
        </authorList>
    </citation>
    <scope>NUCLEOTIDE SEQUENCE [LARGE SCALE GENOMIC DNA]</scope>
</reference>
<feature type="domain" description="Aminotransferase-like plant mobile" evidence="1">
    <location>
        <begin position="49"/>
        <end position="116"/>
    </location>
</feature>
<organism evidence="2 3">
    <name type="scientific">Amborella trichopoda</name>
    <dbReference type="NCBI Taxonomy" id="13333"/>
    <lineage>
        <taxon>Eukaryota</taxon>
        <taxon>Viridiplantae</taxon>
        <taxon>Streptophyta</taxon>
        <taxon>Embryophyta</taxon>
        <taxon>Tracheophyta</taxon>
        <taxon>Spermatophyta</taxon>
        <taxon>Magnoliopsida</taxon>
        <taxon>Amborellales</taxon>
        <taxon>Amborellaceae</taxon>
        <taxon>Amborella</taxon>
    </lineage>
</organism>
<keyword evidence="3" id="KW-1185">Reference proteome</keyword>
<dbReference type="Gramene" id="ERN13997">
    <property type="protein sequence ID" value="ERN13997"/>
    <property type="gene ID" value="AMTR_s00021p00179460"/>
</dbReference>
<sequence>MEDIQEEKEEIRIDEKSFQLNEWKLTEKQVELVNASRLGPLSIIWPGRIDHHLVSANVERWRFKTNTFHFNIHIGEMTPMLFDVYEILGLAVDGEPVICRPISDLQQYIEDNLGIVPEDKLTKPEAYMVEGEV</sequence>
<dbReference type="HOGENOM" id="CLU_135845_0_0_1"/>
<evidence type="ECO:0000259" key="1">
    <source>
        <dbReference type="Pfam" id="PF10536"/>
    </source>
</evidence>